<dbReference type="PANTHER" id="PTHR38166:SF1">
    <property type="entry name" value="C2H2-TYPE DOMAIN-CONTAINING PROTEIN"/>
    <property type="match status" value="1"/>
</dbReference>
<feature type="region of interest" description="Disordered" evidence="2">
    <location>
        <begin position="166"/>
        <end position="192"/>
    </location>
</feature>
<keyword evidence="1" id="KW-0479">Metal-binding</keyword>
<proteinExistence type="predicted"/>
<evidence type="ECO:0000256" key="2">
    <source>
        <dbReference type="SAM" id="MobiDB-lite"/>
    </source>
</evidence>
<feature type="region of interest" description="Disordered" evidence="2">
    <location>
        <begin position="76"/>
        <end position="95"/>
    </location>
</feature>
<gene>
    <name evidence="4" type="ORF">G7Y89_g4121</name>
</gene>
<keyword evidence="1" id="KW-0863">Zinc-finger</keyword>
<feature type="compositionally biased region" description="Low complexity" evidence="2">
    <location>
        <begin position="425"/>
        <end position="436"/>
    </location>
</feature>
<dbReference type="InterPro" id="IPR021109">
    <property type="entry name" value="Peptidase_aspartic_dom_sf"/>
</dbReference>
<feature type="domain" description="C2H2-type" evidence="3">
    <location>
        <begin position="819"/>
        <end position="848"/>
    </location>
</feature>
<evidence type="ECO:0000313" key="4">
    <source>
        <dbReference type="EMBL" id="KAF4633987.1"/>
    </source>
</evidence>
<dbReference type="Gene3D" id="2.40.70.10">
    <property type="entry name" value="Acid Proteases"/>
    <property type="match status" value="1"/>
</dbReference>
<feature type="region of interest" description="Disordered" evidence="2">
    <location>
        <begin position="415"/>
        <end position="436"/>
    </location>
</feature>
<name>A0A8H4W4Z8_9HELO</name>
<dbReference type="Proteomes" id="UP000566819">
    <property type="component" value="Unassembled WGS sequence"/>
</dbReference>
<evidence type="ECO:0000259" key="3">
    <source>
        <dbReference type="PROSITE" id="PS50157"/>
    </source>
</evidence>
<dbReference type="PANTHER" id="PTHR38166">
    <property type="entry name" value="C2H2-TYPE DOMAIN-CONTAINING PROTEIN-RELATED"/>
    <property type="match status" value="1"/>
</dbReference>
<sequence>MDVLPIRQPRRAPQAPVDATYDDLLLEESDSEVEEIQRGNERQQRRKPQRVQFQDHRYIQDLEFSDDESVEELQITGKSTSARRGNTPTPGLPYPECILQRLKGEPPPEYREFDDGAADIRRAVAAQEAILSAYALSKLYHDHDTAFAQGGQEQLWEPDLAVPIANTKEGKSPSTQQDVDGSEGKDRVKKRSPDLFMNEKHGDCLPHTALDNQAMREAQQLDTQWIRETPPQVPNQILVPGSTVSIEPRFKNGRIYIYPCLPQLADLLAELKCDEVPVKPAVNVSDTESPLNGKFGRGGYLDIDHPHSDQDFASEHAATDSRHDDKIDTSESHNSLDVAHSGTQNEKAPAFRKRRIRDRISKFMHPMLNRRSARREVKVVFEEWANEKSQQLSNLDLEASEKIALSDPVIHRKGVNPVDGQIANDSSSRTIDSSTDYSEEDEKEFMKLLSNVPVAIQDFKGVPHAVHAVIDTGAGSSFISKRVVEQYYLKERALHPHDVKSFAAVDDVGYTPTTFVDLQVKSLHLGLNDFVRTHVRVLDVNNFEIIFGRPFIQKHGILNKLATRPQSIHSGNTLLFIRERYSWADNAVVNSQDVQTDLVHVTEHDPPTDNSVPSPDDEIVPADASLSNHYSEVFDLDSRSETDSDEESIDENDENDRIGVVPSGIMSLTEEGGDLVGLLEPLRQEMVDKLMADFFNIFDQDQVENTRRCANSSDTPLTPGDLPADKSKAQPLTNGKDKKRSRGNEDDGNSEDNNGGPHKRKKPGLAEPTDSSHKFACPYRKYDPHMYCAVSRKLFITLQLAIPPLTPFRSHLYRHHKIDQCTRCGKAFDDEKALKEHEDAATECERRKSDEAEGIRGVNAKLERRLRSRKKTDSTQSQEDRWMKIFMMLFGEDNLPTPYFEPVVEELAHHATVSSPDSQQLAHFEEYLREELPRIIQTNLERTALNEIRTIEERLRRSLNNVIRDSQDQAFSNYRLRFTPSEDSFSSSPDQGVFKRSLLTPGYSMGPPGIGPDTLSQDSLERLGSFYNQPPQEKVPGGQANLLITNVSPYLRAEHAFSDSGFQTFSEADASDTATTTVVSCSKSAYQNSGSQALDSSTCPSTECSPLLHRNIQGNEDLLASKHADFGVSQLPTEGSMVIGDINETADPETMDLWDVLFAG</sequence>
<organism evidence="4 5">
    <name type="scientific">Cudoniella acicularis</name>
    <dbReference type="NCBI Taxonomy" id="354080"/>
    <lineage>
        <taxon>Eukaryota</taxon>
        <taxon>Fungi</taxon>
        <taxon>Dikarya</taxon>
        <taxon>Ascomycota</taxon>
        <taxon>Pezizomycotina</taxon>
        <taxon>Leotiomycetes</taxon>
        <taxon>Helotiales</taxon>
        <taxon>Tricladiaceae</taxon>
        <taxon>Cudoniella</taxon>
    </lineage>
</organism>
<feature type="region of interest" description="Disordered" evidence="2">
    <location>
        <begin position="299"/>
        <end position="351"/>
    </location>
</feature>
<dbReference type="AlphaFoldDB" id="A0A8H4W4Z8"/>
<feature type="compositionally biased region" description="Acidic residues" evidence="2">
    <location>
        <begin position="643"/>
        <end position="654"/>
    </location>
</feature>
<accession>A0A8H4W4Z8</accession>
<dbReference type="CDD" id="cd00303">
    <property type="entry name" value="retropepsin_like"/>
    <property type="match status" value="1"/>
</dbReference>
<keyword evidence="5" id="KW-1185">Reference proteome</keyword>
<dbReference type="OrthoDB" id="3564766at2759"/>
<evidence type="ECO:0000313" key="5">
    <source>
        <dbReference type="Proteomes" id="UP000566819"/>
    </source>
</evidence>
<feature type="compositionally biased region" description="Polar residues" evidence="2">
    <location>
        <begin position="76"/>
        <end position="89"/>
    </location>
</feature>
<dbReference type="GO" id="GO:0008270">
    <property type="term" value="F:zinc ion binding"/>
    <property type="evidence" value="ECO:0007669"/>
    <property type="project" value="UniProtKB-KW"/>
</dbReference>
<protein>
    <recommendedName>
        <fullName evidence="3">C2H2-type domain-containing protein</fullName>
    </recommendedName>
</protein>
<feature type="compositionally biased region" description="Basic and acidic residues" evidence="2">
    <location>
        <begin position="302"/>
        <end position="331"/>
    </location>
</feature>
<feature type="region of interest" description="Disordered" evidence="2">
    <location>
        <begin position="603"/>
        <end position="622"/>
    </location>
</feature>
<keyword evidence="1" id="KW-0862">Zinc</keyword>
<feature type="region of interest" description="Disordered" evidence="2">
    <location>
        <begin position="631"/>
        <end position="659"/>
    </location>
</feature>
<evidence type="ECO:0000256" key="1">
    <source>
        <dbReference type="PROSITE-ProRule" id="PRU00042"/>
    </source>
</evidence>
<feature type="region of interest" description="Disordered" evidence="2">
    <location>
        <begin position="707"/>
        <end position="772"/>
    </location>
</feature>
<feature type="region of interest" description="Disordered" evidence="2">
    <location>
        <begin position="1"/>
        <end position="53"/>
    </location>
</feature>
<dbReference type="InterPro" id="IPR013087">
    <property type="entry name" value="Znf_C2H2_type"/>
</dbReference>
<reference evidence="4 5" key="1">
    <citation type="submission" date="2020-03" db="EMBL/GenBank/DDBJ databases">
        <title>Draft Genome Sequence of Cudoniella acicularis.</title>
        <authorList>
            <person name="Buettner E."/>
            <person name="Kellner H."/>
        </authorList>
    </citation>
    <scope>NUCLEOTIDE SEQUENCE [LARGE SCALE GENOMIC DNA]</scope>
    <source>
        <strain evidence="4 5">DSM 108380</strain>
    </source>
</reference>
<feature type="compositionally biased region" description="Basic and acidic residues" evidence="2">
    <location>
        <begin position="182"/>
        <end position="192"/>
    </location>
</feature>
<feature type="compositionally biased region" description="Acidic residues" evidence="2">
    <location>
        <begin position="20"/>
        <end position="34"/>
    </location>
</feature>
<dbReference type="EMBL" id="JAAMPI010000216">
    <property type="protein sequence ID" value="KAF4633987.1"/>
    <property type="molecule type" value="Genomic_DNA"/>
</dbReference>
<comment type="caution">
    <text evidence="4">The sequence shown here is derived from an EMBL/GenBank/DDBJ whole genome shotgun (WGS) entry which is preliminary data.</text>
</comment>
<dbReference type="PROSITE" id="PS50157">
    <property type="entry name" value="ZINC_FINGER_C2H2_2"/>
    <property type="match status" value="1"/>
</dbReference>